<dbReference type="PANTHER" id="PTHR43278">
    <property type="entry name" value="NAD(P)H-DEPENDENT FMN-CONTAINING OXIDOREDUCTASE YWQN-RELATED"/>
    <property type="match status" value="1"/>
</dbReference>
<dbReference type="AlphaFoldDB" id="A0A1H7Z073"/>
<evidence type="ECO:0000256" key="1">
    <source>
        <dbReference type="ARBA" id="ARBA00022630"/>
    </source>
</evidence>
<dbReference type="InterPro" id="IPR051796">
    <property type="entry name" value="ISF_SsuE-like"/>
</dbReference>
<dbReference type="PANTHER" id="PTHR43278:SF1">
    <property type="entry name" value="IRON-SULFUR FLAVOPROTEIN MJ1083"/>
    <property type="match status" value="1"/>
</dbReference>
<dbReference type="Proteomes" id="UP000198744">
    <property type="component" value="Unassembled WGS sequence"/>
</dbReference>
<dbReference type="EMBL" id="FOBS01000019">
    <property type="protein sequence ID" value="SEM51663.1"/>
    <property type="molecule type" value="Genomic_DNA"/>
</dbReference>
<keyword evidence="5" id="KW-1185">Reference proteome</keyword>
<sequence>MKILGLVGSVRQSGNSEILTKEALLGAEEEGAQVEILRLTDYRVEPCKGCAACLLQERDCVIKDDANFIFAKMAESDGIIVGVPCYILEATAIIKQLIDRGFAPMQQNIMRGKVGGVIVPYATRGWTQNVFQMTNTWLLALGIQVIDQLLIHVQGLSEAPLIQDALEKSRNLGRQVVRAIQTGDASFQGEEGICPICHDRNIRILKDMETVECPVCAVRGSLKIEDGKIRVVFTPEAIARHRWSVENLQRHFSYHLKPSKDFFIKTKTQRKEMAQKYKDYLKKS</sequence>
<dbReference type="GO" id="GO:0016491">
    <property type="term" value="F:oxidoreductase activity"/>
    <property type="evidence" value="ECO:0007669"/>
    <property type="project" value="InterPro"/>
</dbReference>
<keyword evidence="1" id="KW-0285">Flavoprotein</keyword>
<organism evidence="4 5">
    <name type="scientific">Syntrophus gentianae</name>
    <dbReference type="NCBI Taxonomy" id="43775"/>
    <lineage>
        <taxon>Bacteria</taxon>
        <taxon>Pseudomonadati</taxon>
        <taxon>Thermodesulfobacteriota</taxon>
        <taxon>Syntrophia</taxon>
        <taxon>Syntrophales</taxon>
        <taxon>Syntrophaceae</taxon>
        <taxon>Syntrophus</taxon>
    </lineage>
</organism>
<keyword evidence="2" id="KW-0288">FMN</keyword>
<gene>
    <name evidence="4" type="ORF">SAMN04489760_11945</name>
</gene>
<evidence type="ECO:0000259" key="3">
    <source>
        <dbReference type="Pfam" id="PF03358"/>
    </source>
</evidence>
<evidence type="ECO:0000313" key="5">
    <source>
        <dbReference type="Proteomes" id="UP000198744"/>
    </source>
</evidence>
<dbReference type="InterPro" id="IPR005025">
    <property type="entry name" value="FMN_Rdtase-like_dom"/>
</dbReference>
<dbReference type="Gene3D" id="3.40.50.360">
    <property type="match status" value="1"/>
</dbReference>
<dbReference type="RefSeq" id="WP_093884014.1">
    <property type="nucleotide sequence ID" value="NZ_FOBS01000019.1"/>
</dbReference>
<dbReference type="OrthoDB" id="9805976at2"/>
<evidence type="ECO:0000313" key="4">
    <source>
        <dbReference type="EMBL" id="SEM51663.1"/>
    </source>
</evidence>
<dbReference type="InterPro" id="IPR029039">
    <property type="entry name" value="Flavoprotein-like_sf"/>
</dbReference>
<proteinExistence type="predicted"/>
<feature type="domain" description="NADPH-dependent FMN reductase-like" evidence="3">
    <location>
        <begin position="1"/>
        <end position="148"/>
    </location>
</feature>
<protein>
    <submittedName>
        <fullName evidence="4">Multimeric flavodoxin WrbA</fullName>
    </submittedName>
</protein>
<dbReference type="Pfam" id="PF03358">
    <property type="entry name" value="FMN_red"/>
    <property type="match status" value="1"/>
</dbReference>
<reference evidence="4 5" key="1">
    <citation type="submission" date="2016-10" db="EMBL/GenBank/DDBJ databases">
        <authorList>
            <person name="de Groot N.N."/>
        </authorList>
    </citation>
    <scope>NUCLEOTIDE SEQUENCE [LARGE SCALE GENOMIC DNA]</scope>
    <source>
        <strain evidence="4 5">DSM 8423</strain>
    </source>
</reference>
<evidence type="ECO:0000256" key="2">
    <source>
        <dbReference type="ARBA" id="ARBA00022643"/>
    </source>
</evidence>
<accession>A0A1H7Z073</accession>
<dbReference type="SUPFAM" id="SSF52218">
    <property type="entry name" value="Flavoproteins"/>
    <property type="match status" value="1"/>
</dbReference>
<dbReference type="STRING" id="43775.SAMN04489760_11945"/>
<name>A0A1H7Z073_9BACT</name>